<dbReference type="InterPro" id="IPR004314">
    <property type="entry name" value="Neprosin"/>
</dbReference>
<dbReference type="PANTHER" id="PTHR31589">
    <property type="entry name" value="PROTEIN, PUTATIVE (DUF239)-RELATED-RELATED"/>
    <property type="match status" value="1"/>
</dbReference>
<feature type="domain" description="Neprosin PEP catalytic" evidence="1">
    <location>
        <begin position="81"/>
        <end position="203"/>
    </location>
</feature>
<dbReference type="Proteomes" id="UP000316621">
    <property type="component" value="Chromosome 2"/>
</dbReference>
<dbReference type="STRING" id="3469.A0A4Y7IVL2"/>
<evidence type="ECO:0000259" key="1">
    <source>
        <dbReference type="PROSITE" id="PS52045"/>
    </source>
</evidence>
<dbReference type="EMBL" id="CM010716">
    <property type="protein sequence ID" value="RZC51820.1"/>
    <property type="molecule type" value="Genomic_DNA"/>
</dbReference>
<dbReference type="PANTHER" id="PTHR31589:SF223">
    <property type="entry name" value="PROTEIN, PUTATIVE (DUF239)-RELATED"/>
    <property type="match status" value="1"/>
</dbReference>
<dbReference type="AlphaFoldDB" id="A0A4Y7IVL2"/>
<sequence>MASFLGLQIVQFVALLGSLLLTYHVAILVEGRVDVATRAPCGDIYDCIEFHIQLTFDHPLLKHDKIKDYQRDLIRAKLSSNALADQYRAGVSYQTELDKTIYGASGLLNFWNPSVNQDQFSLAEIALQSGSYEKTSVIKYGWRVDPQLYGDYVVRSFAYWTVDGGQNTGCYNILCRGFVQTHRVYTPCCVCNNKTFKKNVRKM</sequence>
<keyword evidence="3" id="KW-1185">Reference proteome</keyword>
<dbReference type="PROSITE" id="PS52045">
    <property type="entry name" value="NEPROSIN_PEP_CD"/>
    <property type="match status" value="1"/>
</dbReference>
<reference evidence="2 3" key="1">
    <citation type="journal article" date="2018" name="Science">
        <title>The opium poppy genome and morphinan production.</title>
        <authorList>
            <person name="Guo L."/>
            <person name="Winzer T."/>
            <person name="Yang X."/>
            <person name="Li Y."/>
            <person name="Ning Z."/>
            <person name="He Z."/>
            <person name="Teodor R."/>
            <person name="Lu Y."/>
            <person name="Bowser T.A."/>
            <person name="Graham I.A."/>
            <person name="Ye K."/>
        </authorList>
    </citation>
    <scope>NUCLEOTIDE SEQUENCE [LARGE SCALE GENOMIC DNA]</scope>
    <source>
        <strain evidence="3">cv. HN1</strain>
        <tissue evidence="2">Leaves</tissue>
    </source>
</reference>
<name>A0A4Y7IVL2_PAPSO</name>
<protein>
    <recommendedName>
        <fullName evidence="1">Neprosin PEP catalytic domain-containing protein</fullName>
    </recommendedName>
</protein>
<dbReference type="Gramene" id="RZC51820">
    <property type="protein sequence ID" value="RZC51820"/>
    <property type="gene ID" value="C5167_020247"/>
</dbReference>
<evidence type="ECO:0000313" key="3">
    <source>
        <dbReference type="Proteomes" id="UP000316621"/>
    </source>
</evidence>
<organism evidence="2 3">
    <name type="scientific">Papaver somniferum</name>
    <name type="common">Opium poppy</name>
    <dbReference type="NCBI Taxonomy" id="3469"/>
    <lineage>
        <taxon>Eukaryota</taxon>
        <taxon>Viridiplantae</taxon>
        <taxon>Streptophyta</taxon>
        <taxon>Embryophyta</taxon>
        <taxon>Tracheophyta</taxon>
        <taxon>Spermatophyta</taxon>
        <taxon>Magnoliopsida</taxon>
        <taxon>Ranunculales</taxon>
        <taxon>Papaveraceae</taxon>
        <taxon>Papaveroideae</taxon>
        <taxon>Papaver</taxon>
    </lineage>
</organism>
<dbReference type="Gene3D" id="3.90.1320.10">
    <property type="entry name" value="Outer-capsid protein sigma 3, large lobe"/>
    <property type="match status" value="1"/>
</dbReference>
<dbReference type="InterPro" id="IPR053168">
    <property type="entry name" value="Glutamic_endopeptidase"/>
</dbReference>
<proteinExistence type="predicted"/>
<dbReference type="Pfam" id="PF03080">
    <property type="entry name" value="Neprosin"/>
    <property type="match status" value="1"/>
</dbReference>
<evidence type="ECO:0000313" key="2">
    <source>
        <dbReference type="EMBL" id="RZC51820.1"/>
    </source>
</evidence>
<accession>A0A4Y7IVL2</accession>
<gene>
    <name evidence="2" type="ORF">C5167_020247</name>
</gene>